<evidence type="ECO:0000256" key="1">
    <source>
        <dbReference type="PROSITE-ProRule" id="PRU00042"/>
    </source>
</evidence>
<proteinExistence type="predicted"/>
<accession>A0AAV4P2E6</accession>
<keyword evidence="1" id="KW-0863">Zinc-finger</keyword>
<keyword evidence="1" id="KW-0479">Metal-binding</keyword>
<gene>
    <name evidence="3" type="primary">AVEN_275560_1</name>
    <name evidence="3" type="ORF">CEXT_200231</name>
</gene>
<feature type="domain" description="C2H2-type" evidence="2">
    <location>
        <begin position="11"/>
        <end position="38"/>
    </location>
</feature>
<evidence type="ECO:0000313" key="4">
    <source>
        <dbReference type="Proteomes" id="UP001054945"/>
    </source>
</evidence>
<dbReference type="EMBL" id="BPLR01003899">
    <property type="protein sequence ID" value="GIX89936.1"/>
    <property type="molecule type" value="Genomic_DNA"/>
</dbReference>
<keyword evidence="4" id="KW-1185">Reference proteome</keyword>
<organism evidence="3 4">
    <name type="scientific">Caerostris extrusa</name>
    <name type="common">Bark spider</name>
    <name type="synonym">Caerostris bankana</name>
    <dbReference type="NCBI Taxonomy" id="172846"/>
    <lineage>
        <taxon>Eukaryota</taxon>
        <taxon>Metazoa</taxon>
        <taxon>Ecdysozoa</taxon>
        <taxon>Arthropoda</taxon>
        <taxon>Chelicerata</taxon>
        <taxon>Arachnida</taxon>
        <taxon>Araneae</taxon>
        <taxon>Araneomorphae</taxon>
        <taxon>Entelegynae</taxon>
        <taxon>Araneoidea</taxon>
        <taxon>Araneidae</taxon>
        <taxon>Caerostris</taxon>
    </lineage>
</organism>
<comment type="caution">
    <text evidence="3">The sequence shown here is derived from an EMBL/GenBank/DDBJ whole genome shotgun (WGS) entry which is preliminary data.</text>
</comment>
<dbReference type="PROSITE" id="PS50157">
    <property type="entry name" value="ZINC_FINGER_C2H2_2"/>
    <property type="match status" value="1"/>
</dbReference>
<keyword evidence="1" id="KW-0862">Zinc</keyword>
<evidence type="ECO:0000313" key="3">
    <source>
        <dbReference type="EMBL" id="GIX89936.1"/>
    </source>
</evidence>
<dbReference type="GO" id="GO:0008270">
    <property type="term" value="F:zinc ion binding"/>
    <property type="evidence" value="ECO:0007669"/>
    <property type="project" value="UniProtKB-KW"/>
</dbReference>
<sequence length="343" mass="39908">MAEANNSDYFLTCLLCNKEVSSQNELEKHIRVHNAPSATLMMELEMESEEMRRYYHNLRDMNKSCLGGKMKVLKCVLKENFPTYLEYFKDWIRCEITKFRFDKLIKPLFSQQTIVIHSEFLITFLREVKTMSKLLKPSQLNYVSQMETKAAEMSANEIEWCNSILHFARNVFKVEEEYNPYLIEKMKESVCDILNDFGEQPANSNDSLPDQETMYALSIITAWEKGLPVVNKKFVSIMHATVKRIIKNISKVISLRRRTIRVRADGSVYDILKDHGMNPEDQPKYSGSVTLPELLDALKAHPQLIPAKSMYSITIQAIIKSLENLIDKVQKKKEMIEKLLLYI</sequence>
<evidence type="ECO:0000259" key="2">
    <source>
        <dbReference type="PROSITE" id="PS50157"/>
    </source>
</evidence>
<dbReference type="AlphaFoldDB" id="A0AAV4P2E6"/>
<reference evidence="3 4" key="1">
    <citation type="submission" date="2021-06" db="EMBL/GenBank/DDBJ databases">
        <title>Caerostris extrusa draft genome.</title>
        <authorList>
            <person name="Kono N."/>
            <person name="Arakawa K."/>
        </authorList>
    </citation>
    <scope>NUCLEOTIDE SEQUENCE [LARGE SCALE GENOMIC DNA]</scope>
</reference>
<dbReference type="PROSITE" id="PS00028">
    <property type="entry name" value="ZINC_FINGER_C2H2_1"/>
    <property type="match status" value="1"/>
</dbReference>
<dbReference type="Proteomes" id="UP001054945">
    <property type="component" value="Unassembled WGS sequence"/>
</dbReference>
<dbReference type="InterPro" id="IPR013087">
    <property type="entry name" value="Znf_C2H2_type"/>
</dbReference>
<name>A0AAV4P2E6_CAEEX</name>
<protein>
    <submittedName>
        <fullName evidence="3">Transcriptional adapter 1</fullName>
    </submittedName>
</protein>